<dbReference type="SUPFAM" id="SSF51735">
    <property type="entry name" value="NAD(P)-binding Rossmann-fold domains"/>
    <property type="match status" value="1"/>
</dbReference>
<dbReference type="PANTHER" id="PTHR43669">
    <property type="entry name" value="5-KETO-D-GLUCONATE 5-REDUCTASE"/>
    <property type="match status" value="1"/>
</dbReference>
<organism evidence="4 5">
    <name type="scientific">Zhongshania borealis</name>
    <dbReference type="NCBI Taxonomy" id="889488"/>
    <lineage>
        <taxon>Bacteria</taxon>
        <taxon>Pseudomonadati</taxon>
        <taxon>Pseudomonadota</taxon>
        <taxon>Gammaproteobacteria</taxon>
        <taxon>Cellvibrionales</taxon>
        <taxon>Spongiibacteraceae</taxon>
        <taxon>Zhongshania</taxon>
    </lineage>
</organism>
<evidence type="ECO:0000256" key="1">
    <source>
        <dbReference type="ARBA" id="ARBA00006484"/>
    </source>
</evidence>
<dbReference type="Proteomes" id="UP001500392">
    <property type="component" value="Unassembled WGS sequence"/>
</dbReference>
<evidence type="ECO:0000313" key="4">
    <source>
        <dbReference type="EMBL" id="GAA4094485.1"/>
    </source>
</evidence>
<dbReference type="PANTHER" id="PTHR43669:SF3">
    <property type="entry name" value="ALCOHOL DEHYDROGENASE, PUTATIVE (AFU_ORTHOLOGUE AFUA_3G03445)-RELATED"/>
    <property type="match status" value="1"/>
</dbReference>
<sequence>MKNILDLTGKIALVSGASSGLGEHFAEVLAAYGAVVICTARRVDRLVSLAAKIQATGGVAHAIEMDVTDRDSVKCAFDKTLALAGVPDVVVCNAGATGGQAFLEMEETVWDHVLNVNVKGVFNLGQEAAQRMVAADKAGSIINISSICGTRTFPGLAHYSSSKAAVDQLTRTMAQELAPHNVRVNAIAPGYFLTELTADYYATEAGQKDVAGLPLGRLGKLEELDGQLLLLASDAASFMSGGVYTVDSGHSVRLG</sequence>
<evidence type="ECO:0000256" key="2">
    <source>
        <dbReference type="ARBA" id="ARBA00023002"/>
    </source>
</evidence>
<dbReference type="PRINTS" id="PR00080">
    <property type="entry name" value="SDRFAMILY"/>
</dbReference>
<dbReference type="RefSeq" id="WP_344934905.1">
    <property type="nucleotide sequence ID" value="NZ_BAABDM010000002.1"/>
</dbReference>
<name>A0ABP7WQV1_9GAMM</name>
<gene>
    <name evidence="4" type="ORF">GCM10022414_18140</name>
</gene>
<dbReference type="InterPro" id="IPR036291">
    <property type="entry name" value="NAD(P)-bd_dom_sf"/>
</dbReference>
<evidence type="ECO:0000313" key="5">
    <source>
        <dbReference type="Proteomes" id="UP001500392"/>
    </source>
</evidence>
<comment type="similarity">
    <text evidence="1 3">Belongs to the short-chain dehydrogenases/reductases (SDR) family.</text>
</comment>
<dbReference type="EMBL" id="BAABDM010000002">
    <property type="protein sequence ID" value="GAA4094485.1"/>
    <property type="molecule type" value="Genomic_DNA"/>
</dbReference>
<proteinExistence type="inferred from homology"/>
<comment type="caution">
    <text evidence="4">The sequence shown here is derived from an EMBL/GenBank/DDBJ whole genome shotgun (WGS) entry which is preliminary data.</text>
</comment>
<dbReference type="PROSITE" id="PS00061">
    <property type="entry name" value="ADH_SHORT"/>
    <property type="match status" value="1"/>
</dbReference>
<evidence type="ECO:0000256" key="3">
    <source>
        <dbReference type="RuleBase" id="RU000363"/>
    </source>
</evidence>
<keyword evidence="2" id="KW-0560">Oxidoreductase</keyword>
<accession>A0ABP7WQV1</accession>
<dbReference type="CDD" id="cd05233">
    <property type="entry name" value="SDR_c"/>
    <property type="match status" value="1"/>
</dbReference>
<keyword evidence="5" id="KW-1185">Reference proteome</keyword>
<dbReference type="Gene3D" id="3.40.50.720">
    <property type="entry name" value="NAD(P)-binding Rossmann-like Domain"/>
    <property type="match status" value="1"/>
</dbReference>
<dbReference type="Pfam" id="PF00106">
    <property type="entry name" value="adh_short"/>
    <property type="match status" value="1"/>
</dbReference>
<dbReference type="InterPro" id="IPR002347">
    <property type="entry name" value="SDR_fam"/>
</dbReference>
<dbReference type="InterPro" id="IPR020904">
    <property type="entry name" value="Sc_DH/Rdtase_CS"/>
</dbReference>
<protein>
    <submittedName>
        <fullName evidence="4">SDR family oxidoreductase</fullName>
    </submittedName>
</protein>
<reference evidence="5" key="1">
    <citation type="journal article" date="2019" name="Int. J. Syst. Evol. Microbiol.">
        <title>The Global Catalogue of Microorganisms (GCM) 10K type strain sequencing project: providing services to taxonomists for standard genome sequencing and annotation.</title>
        <authorList>
            <consortium name="The Broad Institute Genomics Platform"/>
            <consortium name="The Broad Institute Genome Sequencing Center for Infectious Disease"/>
            <person name="Wu L."/>
            <person name="Ma J."/>
        </authorList>
    </citation>
    <scope>NUCLEOTIDE SEQUENCE [LARGE SCALE GENOMIC DNA]</scope>
    <source>
        <strain evidence="5">JCM 17304</strain>
    </source>
</reference>
<dbReference type="PRINTS" id="PR00081">
    <property type="entry name" value="GDHRDH"/>
</dbReference>